<organism evidence="2 3">
    <name type="scientific">Trypanosoma theileri</name>
    <dbReference type="NCBI Taxonomy" id="67003"/>
    <lineage>
        <taxon>Eukaryota</taxon>
        <taxon>Discoba</taxon>
        <taxon>Euglenozoa</taxon>
        <taxon>Kinetoplastea</taxon>
        <taxon>Metakinetoplastina</taxon>
        <taxon>Trypanosomatida</taxon>
        <taxon>Trypanosomatidae</taxon>
        <taxon>Trypanosoma</taxon>
    </lineage>
</organism>
<dbReference type="GeneID" id="39981660"/>
<dbReference type="OrthoDB" id="276877at2759"/>
<dbReference type="EMBL" id="NBCO01000003">
    <property type="protein sequence ID" value="ORC92360.1"/>
    <property type="molecule type" value="Genomic_DNA"/>
</dbReference>
<gene>
    <name evidence="2" type="ORF">TM35_000031130</name>
</gene>
<evidence type="ECO:0000313" key="3">
    <source>
        <dbReference type="Proteomes" id="UP000192257"/>
    </source>
</evidence>
<proteinExistence type="predicted"/>
<evidence type="ECO:0000313" key="2">
    <source>
        <dbReference type="EMBL" id="ORC92360.1"/>
    </source>
</evidence>
<sequence>MSEDTYFRRAINWMYGDNAYLQKLPPKEIGEKHVNELLGRHPFHPYDPEMKPEHPCYEHNIMLYSCMTADHVEGYELHMKHVSCYFPYKTDLMKCLAAERRRARLSSEQTREQQISHGSGGNGV</sequence>
<accession>A0A1X0P7F3</accession>
<name>A0A1X0P7F3_9TRYP</name>
<comment type="caution">
    <text evidence="2">The sequence shown here is derived from an EMBL/GenBank/DDBJ whole genome shotgun (WGS) entry which is preliminary data.</text>
</comment>
<dbReference type="RefSeq" id="XP_028886426.1">
    <property type="nucleotide sequence ID" value="XM_029021880.1"/>
</dbReference>
<dbReference type="Proteomes" id="UP000192257">
    <property type="component" value="Unassembled WGS sequence"/>
</dbReference>
<evidence type="ECO:0000256" key="1">
    <source>
        <dbReference type="SAM" id="MobiDB-lite"/>
    </source>
</evidence>
<protein>
    <submittedName>
        <fullName evidence="2">Uncharacterized protein</fullName>
    </submittedName>
</protein>
<dbReference type="VEuPathDB" id="TriTrypDB:TM35_000031130"/>
<reference evidence="2 3" key="1">
    <citation type="submission" date="2017-03" db="EMBL/GenBank/DDBJ databases">
        <title>An alternative strategy for trypanosome survival in the mammalian bloodstream revealed through genome and transcriptome analysis of the ubiquitous bovine parasite Trypanosoma (Megatrypanum) theileri.</title>
        <authorList>
            <person name="Kelly S."/>
            <person name="Ivens A."/>
            <person name="Mott A."/>
            <person name="O'Neill E."/>
            <person name="Emms D."/>
            <person name="Macleod O."/>
            <person name="Voorheis P."/>
            <person name="Matthews J."/>
            <person name="Matthews K."/>
            <person name="Carrington M."/>
        </authorList>
    </citation>
    <scope>NUCLEOTIDE SEQUENCE [LARGE SCALE GENOMIC DNA]</scope>
    <source>
        <strain evidence="2">Edinburgh</strain>
    </source>
</reference>
<dbReference type="AlphaFoldDB" id="A0A1X0P7F3"/>
<keyword evidence="3" id="KW-1185">Reference proteome</keyword>
<feature type="region of interest" description="Disordered" evidence="1">
    <location>
        <begin position="105"/>
        <end position="124"/>
    </location>
</feature>